<keyword evidence="9" id="KW-1185">Reference proteome</keyword>
<evidence type="ECO:0000256" key="7">
    <source>
        <dbReference type="SAM" id="Phobius"/>
    </source>
</evidence>
<evidence type="ECO:0000256" key="4">
    <source>
        <dbReference type="ARBA" id="ARBA00022989"/>
    </source>
</evidence>
<evidence type="ECO:0000313" key="9">
    <source>
        <dbReference type="Proteomes" id="UP001388673"/>
    </source>
</evidence>
<evidence type="ECO:0000256" key="6">
    <source>
        <dbReference type="SAM" id="MobiDB-lite"/>
    </source>
</evidence>
<feature type="transmembrane region" description="Helical" evidence="7">
    <location>
        <begin position="386"/>
        <end position="408"/>
    </location>
</feature>
<dbReference type="EMBL" id="JBCAWK010000005">
    <property type="protein sequence ID" value="KAK8858401.1"/>
    <property type="molecule type" value="Genomic_DNA"/>
</dbReference>
<feature type="region of interest" description="Disordered" evidence="6">
    <location>
        <begin position="1"/>
        <end position="21"/>
    </location>
</feature>
<feature type="transmembrane region" description="Helical" evidence="7">
    <location>
        <begin position="233"/>
        <end position="257"/>
    </location>
</feature>
<dbReference type="PANTHER" id="PTHR43791">
    <property type="entry name" value="PERMEASE-RELATED"/>
    <property type="match status" value="1"/>
</dbReference>
<dbReference type="GO" id="GO:0022857">
    <property type="term" value="F:transmembrane transporter activity"/>
    <property type="evidence" value="ECO:0007669"/>
    <property type="project" value="InterPro"/>
</dbReference>
<dbReference type="InterPro" id="IPR036259">
    <property type="entry name" value="MFS_trans_sf"/>
</dbReference>
<evidence type="ECO:0000256" key="3">
    <source>
        <dbReference type="ARBA" id="ARBA00022692"/>
    </source>
</evidence>
<evidence type="ECO:0000313" key="8">
    <source>
        <dbReference type="EMBL" id="KAK8858401.1"/>
    </source>
</evidence>
<feature type="transmembrane region" description="Helical" evidence="7">
    <location>
        <begin position="194"/>
        <end position="213"/>
    </location>
</feature>
<protein>
    <recommendedName>
        <fullName evidence="10">Major facilitator superfamily (MFS) profile domain-containing protein</fullName>
    </recommendedName>
</protein>
<keyword evidence="4 7" id="KW-1133">Transmembrane helix</keyword>
<dbReference type="InterPro" id="IPR011701">
    <property type="entry name" value="MFS"/>
</dbReference>
<feature type="compositionally biased region" description="Polar residues" evidence="6">
    <location>
        <begin position="1"/>
        <end position="11"/>
    </location>
</feature>
<feature type="transmembrane region" description="Helical" evidence="7">
    <location>
        <begin position="457"/>
        <end position="476"/>
    </location>
</feature>
<accession>A0AAW0YNI7</accession>
<dbReference type="GeneID" id="92179886"/>
<comment type="caution">
    <text evidence="8">The sequence shown here is derived from an EMBL/GenBank/DDBJ whole genome shotgun (WGS) entry which is preliminary data.</text>
</comment>
<evidence type="ECO:0000256" key="2">
    <source>
        <dbReference type="ARBA" id="ARBA00022448"/>
    </source>
</evidence>
<evidence type="ECO:0000256" key="1">
    <source>
        <dbReference type="ARBA" id="ARBA00004141"/>
    </source>
</evidence>
<dbReference type="SUPFAM" id="SSF103473">
    <property type="entry name" value="MFS general substrate transporter"/>
    <property type="match status" value="1"/>
</dbReference>
<proteinExistence type="predicted"/>
<dbReference type="PANTHER" id="PTHR43791:SF7">
    <property type="entry name" value="MAJOR FACILITATOR SUPERFAMILY (MFS) PROFILE DOMAIN-CONTAINING PROTEIN"/>
    <property type="match status" value="1"/>
</dbReference>
<reference evidence="8 9" key="1">
    <citation type="journal article" date="2024" name="bioRxiv">
        <title>Comparative genomics of Cryptococcus and Kwoniella reveals pathogenesis evolution and contrasting karyotype dynamics via intercentromeric recombination or chromosome fusion.</title>
        <authorList>
            <person name="Coelho M.A."/>
            <person name="David-Palma M."/>
            <person name="Shea T."/>
            <person name="Bowers K."/>
            <person name="McGinley-Smith S."/>
            <person name="Mohammad A.W."/>
            <person name="Gnirke A."/>
            <person name="Yurkov A.M."/>
            <person name="Nowrousian M."/>
            <person name="Sun S."/>
            <person name="Cuomo C.A."/>
            <person name="Heitman J."/>
        </authorList>
    </citation>
    <scope>NUCLEOTIDE SEQUENCE [LARGE SCALE GENOMIC DNA]</scope>
    <source>
        <strain evidence="8 9">CBS 13917</strain>
    </source>
</reference>
<dbReference type="RefSeq" id="XP_066803242.1">
    <property type="nucleotide sequence ID" value="XM_066945741.1"/>
</dbReference>
<dbReference type="Gene3D" id="1.20.1250.20">
    <property type="entry name" value="MFS general substrate transporter like domains"/>
    <property type="match status" value="1"/>
</dbReference>
<sequence length="519" mass="57972">MTTNSEKNQYSGDEKGSYPHDPVISLVEADYDPKEVALAEDTILAESQYTEEDYNKLKWKFDLILLPCMMLTYGLQYSDKVSLSSGVVFGLRKDTHLTSEQYPNLTVYFYVAYLAGQIPMGYAMQRLPLGKTLGAIIILWGIVVIGLGLCNNYLQLSMCRVLLGWFECAVTPGFLLIVASWYKRSEATLRSCFFFAMNTFLGGVFGIIIYAIAKKSQTGGTVAGWRAINYFLGSLTVLAGVLVFIFVGVPSEVWWLNKEQKKMAHARIVSNATGDGGRKAWNWAQVKECFRDPQWYFTILFNLTATIPNGMLGAFSNLVYVGFGFTPLQSVLYGLPSNAVGFTVVICSAVFTNYYPRARFPLAILWILVQMIVFLYVGLATSAGKWQLWACFCFSGVFACSTFLLWPIMSINAAGRTKKTFIGATGLIAYCVGNMVGSQTMRPSDAPRYLKGLTANAIVLGMEVIVLACWYAYYMWENKRRDAAFIASGVSMEEREFQNKLAGETDVTDRQNPHFRYAC</sequence>
<gene>
    <name evidence="8" type="ORF">IAR55_002628</name>
</gene>
<name>A0AAW0YNI7_9TREE</name>
<dbReference type="GO" id="GO:0016020">
    <property type="term" value="C:membrane"/>
    <property type="evidence" value="ECO:0007669"/>
    <property type="project" value="UniProtKB-SubCell"/>
</dbReference>
<dbReference type="Proteomes" id="UP001388673">
    <property type="component" value="Unassembled WGS sequence"/>
</dbReference>
<feature type="transmembrane region" description="Helical" evidence="7">
    <location>
        <begin position="362"/>
        <end position="380"/>
    </location>
</feature>
<dbReference type="KEGG" id="kne:92179886"/>
<keyword evidence="3 7" id="KW-0812">Transmembrane</keyword>
<feature type="transmembrane region" description="Helical" evidence="7">
    <location>
        <begin position="420"/>
        <end position="437"/>
    </location>
</feature>
<dbReference type="AlphaFoldDB" id="A0AAW0YNI7"/>
<evidence type="ECO:0000256" key="5">
    <source>
        <dbReference type="ARBA" id="ARBA00023136"/>
    </source>
</evidence>
<dbReference type="Pfam" id="PF07690">
    <property type="entry name" value="MFS_1"/>
    <property type="match status" value="1"/>
</dbReference>
<comment type="subcellular location">
    <subcellularLocation>
        <location evidence="1">Membrane</location>
        <topology evidence="1">Multi-pass membrane protein</topology>
    </subcellularLocation>
</comment>
<evidence type="ECO:0008006" key="10">
    <source>
        <dbReference type="Google" id="ProtNLM"/>
    </source>
</evidence>
<feature type="transmembrane region" description="Helical" evidence="7">
    <location>
        <begin position="162"/>
        <end position="182"/>
    </location>
</feature>
<feature type="transmembrane region" description="Helical" evidence="7">
    <location>
        <begin position="295"/>
        <end position="315"/>
    </location>
</feature>
<feature type="transmembrane region" description="Helical" evidence="7">
    <location>
        <begin position="136"/>
        <end position="156"/>
    </location>
</feature>
<keyword evidence="5 7" id="KW-0472">Membrane</keyword>
<feature type="transmembrane region" description="Helical" evidence="7">
    <location>
        <begin position="335"/>
        <end position="355"/>
    </location>
</feature>
<organism evidence="8 9">
    <name type="scientific">Kwoniella newhampshirensis</name>
    <dbReference type="NCBI Taxonomy" id="1651941"/>
    <lineage>
        <taxon>Eukaryota</taxon>
        <taxon>Fungi</taxon>
        <taxon>Dikarya</taxon>
        <taxon>Basidiomycota</taxon>
        <taxon>Agaricomycotina</taxon>
        <taxon>Tremellomycetes</taxon>
        <taxon>Tremellales</taxon>
        <taxon>Cryptococcaceae</taxon>
        <taxon>Kwoniella</taxon>
    </lineage>
</organism>
<keyword evidence="2" id="KW-0813">Transport</keyword>